<dbReference type="Pfam" id="PF01799">
    <property type="entry name" value="Fer2_2"/>
    <property type="match status" value="1"/>
</dbReference>
<dbReference type="InterPro" id="IPR036010">
    <property type="entry name" value="2Fe-2S_ferredoxin-like_sf"/>
</dbReference>
<evidence type="ECO:0000256" key="4">
    <source>
        <dbReference type="ARBA" id="ARBA00023004"/>
    </source>
</evidence>
<dbReference type="FunFam" id="3.10.20.30:FF:000020">
    <property type="entry name" value="Xanthine dehydrogenase iron-sulfur subunit"/>
    <property type="match status" value="1"/>
</dbReference>
<keyword evidence="2" id="KW-0479">Metal-binding</keyword>
<dbReference type="GO" id="GO:0046872">
    <property type="term" value="F:metal ion binding"/>
    <property type="evidence" value="ECO:0007669"/>
    <property type="project" value="UniProtKB-KW"/>
</dbReference>
<dbReference type="AlphaFoldDB" id="A0A1X7IXK5"/>
<accession>A0A1X7IXK5</accession>
<dbReference type="Proteomes" id="UP000193355">
    <property type="component" value="Unassembled WGS sequence"/>
</dbReference>
<dbReference type="GO" id="GO:0016491">
    <property type="term" value="F:oxidoreductase activity"/>
    <property type="evidence" value="ECO:0007669"/>
    <property type="project" value="UniProtKB-KW"/>
</dbReference>
<keyword evidence="1" id="KW-0001">2Fe-2S</keyword>
<dbReference type="InterPro" id="IPR036884">
    <property type="entry name" value="2Fe-2S-bd_dom_sf"/>
</dbReference>
<dbReference type="InterPro" id="IPR001041">
    <property type="entry name" value="2Fe-2S_ferredoxin-type"/>
</dbReference>
<dbReference type="Gene3D" id="1.10.150.120">
    <property type="entry name" value="[2Fe-2S]-binding domain"/>
    <property type="match status" value="1"/>
</dbReference>
<evidence type="ECO:0000313" key="7">
    <source>
        <dbReference type="EMBL" id="SMG19970.1"/>
    </source>
</evidence>
<dbReference type="PANTHER" id="PTHR44379:SF5">
    <property type="entry name" value="OXIDOREDUCTASE WITH IRON-SULFUR SUBUNIT"/>
    <property type="match status" value="1"/>
</dbReference>
<evidence type="ECO:0000256" key="5">
    <source>
        <dbReference type="ARBA" id="ARBA00023014"/>
    </source>
</evidence>
<evidence type="ECO:0000256" key="3">
    <source>
        <dbReference type="ARBA" id="ARBA00023002"/>
    </source>
</evidence>
<dbReference type="STRING" id="561720.SAMN06275492_10655"/>
<dbReference type="Pfam" id="PF00111">
    <property type="entry name" value="Fer2"/>
    <property type="match status" value="1"/>
</dbReference>
<dbReference type="RefSeq" id="WP_085544052.1">
    <property type="nucleotide sequence ID" value="NZ_FXBB01000006.1"/>
</dbReference>
<reference evidence="8" key="1">
    <citation type="submission" date="2017-04" db="EMBL/GenBank/DDBJ databases">
        <authorList>
            <person name="Varghese N."/>
            <person name="Submissions S."/>
        </authorList>
    </citation>
    <scope>NUCLEOTIDE SEQUENCE [LARGE SCALE GENOMIC DNA]</scope>
    <source>
        <strain evidence="8">USBA 82</strain>
    </source>
</reference>
<sequence>MNIQLTVNGQGRTVEISSEMRLLDLLRDVLGLTSVKEGCSEGECGACTVVMDGKAVTSCTVMAFQAEGSDILTTEGLARMGELDRIQQAFIDNDAVQCGFCTPGMIMSTKALLMHKENPTEEEARRALEGNICRCTGYIPIVKAVMDAARRLRDDSL</sequence>
<evidence type="ECO:0000256" key="1">
    <source>
        <dbReference type="ARBA" id="ARBA00022714"/>
    </source>
</evidence>
<proteinExistence type="predicted"/>
<organism evidence="7 8">
    <name type="scientific">Dethiosulfovibrio salsuginis</name>
    <dbReference type="NCBI Taxonomy" id="561720"/>
    <lineage>
        <taxon>Bacteria</taxon>
        <taxon>Thermotogati</taxon>
        <taxon>Synergistota</taxon>
        <taxon>Synergistia</taxon>
        <taxon>Synergistales</taxon>
        <taxon>Dethiosulfovibrionaceae</taxon>
        <taxon>Dethiosulfovibrio</taxon>
    </lineage>
</organism>
<dbReference type="GO" id="GO:0051537">
    <property type="term" value="F:2 iron, 2 sulfur cluster binding"/>
    <property type="evidence" value="ECO:0007669"/>
    <property type="project" value="UniProtKB-KW"/>
</dbReference>
<evidence type="ECO:0000313" key="8">
    <source>
        <dbReference type="Proteomes" id="UP000193355"/>
    </source>
</evidence>
<dbReference type="SUPFAM" id="SSF47741">
    <property type="entry name" value="CO dehydrogenase ISP C-domain like"/>
    <property type="match status" value="1"/>
</dbReference>
<dbReference type="PANTHER" id="PTHR44379">
    <property type="entry name" value="OXIDOREDUCTASE WITH IRON-SULFUR SUBUNIT"/>
    <property type="match status" value="1"/>
</dbReference>
<dbReference type="PROSITE" id="PS00197">
    <property type="entry name" value="2FE2S_FER_1"/>
    <property type="match status" value="1"/>
</dbReference>
<keyword evidence="3" id="KW-0560">Oxidoreductase</keyword>
<dbReference type="OrthoDB" id="4903at2"/>
<dbReference type="EMBL" id="FXBB01000006">
    <property type="protein sequence ID" value="SMG19970.1"/>
    <property type="molecule type" value="Genomic_DNA"/>
</dbReference>
<dbReference type="FunFam" id="1.10.150.120:FF:000003">
    <property type="entry name" value="Carbon monoxide dehydrogenase, small subunit"/>
    <property type="match status" value="1"/>
</dbReference>
<evidence type="ECO:0000259" key="6">
    <source>
        <dbReference type="PROSITE" id="PS51085"/>
    </source>
</evidence>
<dbReference type="SUPFAM" id="SSF54292">
    <property type="entry name" value="2Fe-2S ferredoxin-like"/>
    <property type="match status" value="1"/>
</dbReference>
<keyword evidence="8" id="KW-1185">Reference proteome</keyword>
<protein>
    <submittedName>
        <fullName evidence="7">Purine hydroxylase delta subunit apoprotein</fullName>
    </submittedName>
</protein>
<keyword evidence="5" id="KW-0411">Iron-sulfur</keyword>
<feature type="domain" description="2Fe-2S ferredoxin-type" evidence="6">
    <location>
        <begin position="1"/>
        <end position="77"/>
    </location>
</feature>
<name>A0A1X7IXK5_9BACT</name>
<dbReference type="Gene3D" id="3.10.20.30">
    <property type="match status" value="1"/>
</dbReference>
<dbReference type="InterPro" id="IPR002888">
    <property type="entry name" value="2Fe-2S-bd"/>
</dbReference>
<dbReference type="InterPro" id="IPR006058">
    <property type="entry name" value="2Fe2S_fd_BS"/>
</dbReference>
<keyword evidence="4" id="KW-0408">Iron</keyword>
<dbReference type="InterPro" id="IPR012675">
    <property type="entry name" value="Beta-grasp_dom_sf"/>
</dbReference>
<evidence type="ECO:0000256" key="2">
    <source>
        <dbReference type="ARBA" id="ARBA00022723"/>
    </source>
</evidence>
<dbReference type="PROSITE" id="PS51085">
    <property type="entry name" value="2FE2S_FER_2"/>
    <property type="match status" value="1"/>
</dbReference>
<gene>
    <name evidence="7" type="ORF">SAMN06275492_10655</name>
</gene>
<dbReference type="InterPro" id="IPR051452">
    <property type="entry name" value="Diverse_Oxidoreductases"/>
</dbReference>